<reference evidence="3" key="1">
    <citation type="submission" date="2023-07" db="EMBL/GenBank/DDBJ databases">
        <title>Molecular identification of indigenous halophilic bacteria isolated from red sea cost, biodegradation of synthetic dyes and assessment of degraded metabolite toxicity.</title>
        <authorList>
            <person name="Chaieb K."/>
            <person name="Altayb H.N."/>
        </authorList>
    </citation>
    <scope>NUCLEOTIDE SEQUENCE [LARGE SCALE GENOMIC DNA]</scope>
    <source>
        <strain evidence="3">K20</strain>
    </source>
</reference>
<dbReference type="RefSeq" id="WP_225250026.1">
    <property type="nucleotide sequence ID" value="NZ_JAIWIU010000040.1"/>
</dbReference>
<accession>A0ABS7YLB4</accession>
<dbReference type="Proteomes" id="UP001199044">
    <property type="component" value="Unassembled WGS sequence"/>
</dbReference>
<protein>
    <submittedName>
        <fullName evidence="2">Uncharacterized protein</fullName>
    </submittedName>
</protein>
<sequence>MRAVYYSYWVGVGSPIFKGDGNEPFIFTDAAIFMSNILFGCQPTLLLYFAYLLLLSNLSIQLANQYNPSGLNYIQPQAILFNSMILLNYIQ</sequence>
<evidence type="ECO:0000313" key="3">
    <source>
        <dbReference type="Proteomes" id="UP001199044"/>
    </source>
</evidence>
<name>A0ABS7YLB4_9VIBR</name>
<feature type="transmembrane region" description="Helical" evidence="1">
    <location>
        <begin position="30"/>
        <end position="54"/>
    </location>
</feature>
<keyword evidence="1" id="KW-0472">Membrane</keyword>
<comment type="caution">
    <text evidence="2">The sequence shown here is derived from an EMBL/GenBank/DDBJ whole genome shotgun (WGS) entry which is preliminary data.</text>
</comment>
<keyword evidence="3" id="KW-1185">Reference proteome</keyword>
<gene>
    <name evidence="2" type="ORF">LDJ79_06670</name>
</gene>
<keyword evidence="1" id="KW-0812">Transmembrane</keyword>
<dbReference type="EMBL" id="JAIWIU010000040">
    <property type="protein sequence ID" value="MCA2015787.1"/>
    <property type="molecule type" value="Genomic_DNA"/>
</dbReference>
<evidence type="ECO:0000313" key="2">
    <source>
        <dbReference type="EMBL" id="MCA2015787.1"/>
    </source>
</evidence>
<evidence type="ECO:0000256" key="1">
    <source>
        <dbReference type="SAM" id="Phobius"/>
    </source>
</evidence>
<organism evidence="2 3">
    <name type="scientific">Vibrio tritonius</name>
    <dbReference type="NCBI Taxonomy" id="1435069"/>
    <lineage>
        <taxon>Bacteria</taxon>
        <taxon>Pseudomonadati</taxon>
        <taxon>Pseudomonadota</taxon>
        <taxon>Gammaproteobacteria</taxon>
        <taxon>Vibrionales</taxon>
        <taxon>Vibrionaceae</taxon>
        <taxon>Vibrio</taxon>
    </lineage>
</organism>
<proteinExistence type="predicted"/>
<keyword evidence="1" id="KW-1133">Transmembrane helix</keyword>